<dbReference type="PROSITE" id="PS50977">
    <property type="entry name" value="HTH_TETR_2"/>
    <property type="match status" value="1"/>
</dbReference>
<protein>
    <submittedName>
        <fullName evidence="5">TetR family transcriptional regulator</fullName>
    </submittedName>
</protein>
<dbReference type="InterPro" id="IPR041490">
    <property type="entry name" value="KstR2_TetR_C"/>
</dbReference>
<evidence type="ECO:0000256" key="2">
    <source>
        <dbReference type="PROSITE-ProRule" id="PRU00335"/>
    </source>
</evidence>
<dbReference type="Proteomes" id="UP000037712">
    <property type="component" value="Unassembled WGS sequence"/>
</dbReference>
<dbReference type="Pfam" id="PF00440">
    <property type="entry name" value="TetR_N"/>
    <property type="match status" value="1"/>
</dbReference>
<comment type="caution">
    <text evidence="5">The sequence shown here is derived from an EMBL/GenBank/DDBJ whole genome shotgun (WGS) entry which is preliminary data.</text>
</comment>
<evidence type="ECO:0000256" key="1">
    <source>
        <dbReference type="ARBA" id="ARBA00023125"/>
    </source>
</evidence>
<sequence>MHDVNGPARRRREPSMIDTPTTDDLAGIFTEVESDVARRLIGSAVESFARRGYHATTTRDISVGAGLSPAALYVHFKSKEEVLFEVSRIGHQHVLDAVVAAAASTTDPAGRMRAIVDGFVRTHAVHHTVCRVSQYELHALTPEHYRTIAAIRRDTDAVIRAEIEHGIAAGVFSVRDVPTTALAILSLGIDVARWYQPGRIDVDTLAGNYVELVLGMLGAGTMQG</sequence>
<feature type="domain" description="HTH tetR-type" evidence="4">
    <location>
        <begin position="34"/>
        <end position="94"/>
    </location>
</feature>
<dbReference type="SUPFAM" id="SSF48498">
    <property type="entry name" value="Tetracyclin repressor-like, C-terminal domain"/>
    <property type="match status" value="1"/>
</dbReference>
<dbReference type="PRINTS" id="PR00455">
    <property type="entry name" value="HTHTETR"/>
</dbReference>
<dbReference type="PANTHER" id="PTHR30055">
    <property type="entry name" value="HTH-TYPE TRANSCRIPTIONAL REGULATOR RUTR"/>
    <property type="match status" value="1"/>
</dbReference>
<name>A0A0N0S0X9_RHORH</name>
<dbReference type="InterPro" id="IPR023772">
    <property type="entry name" value="DNA-bd_HTH_TetR-type_CS"/>
</dbReference>
<reference evidence="6" key="2">
    <citation type="submission" date="2015-01" db="EMBL/GenBank/DDBJ databases">
        <title>Draft genome sequence of potential hydrocarbon metabolising strain of Rhodococcus rhodochrous.</title>
        <authorList>
            <person name="Aggarwal R.K."/>
            <person name="Dawar C."/>
        </authorList>
    </citation>
    <scope>NUCLEOTIDE SEQUENCE [LARGE SCALE GENOMIC DNA]</scope>
    <source>
        <strain evidence="6">KG-21</strain>
    </source>
</reference>
<dbReference type="AlphaFoldDB" id="A0A0N0S0X9"/>
<dbReference type="PANTHER" id="PTHR30055:SF200">
    <property type="entry name" value="HTH-TYPE TRANSCRIPTIONAL REPRESSOR BDCR"/>
    <property type="match status" value="1"/>
</dbReference>
<dbReference type="InterPro" id="IPR001647">
    <property type="entry name" value="HTH_TetR"/>
</dbReference>
<dbReference type="InterPro" id="IPR009057">
    <property type="entry name" value="Homeodomain-like_sf"/>
</dbReference>
<dbReference type="InterPro" id="IPR036271">
    <property type="entry name" value="Tet_transcr_reg_TetR-rel_C_sf"/>
</dbReference>
<dbReference type="Gene3D" id="1.10.357.10">
    <property type="entry name" value="Tetracycline Repressor, domain 2"/>
    <property type="match status" value="1"/>
</dbReference>
<dbReference type="EMBL" id="AZYO01000026">
    <property type="protein sequence ID" value="KOS56020.1"/>
    <property type="molecule type" value="Genomic_DNA"/>
</dbReference>
<dbReference type="GO" id="GO:0003700">
    <property type="term" value="F:DNA-binding transcription factor activity"/>
    <property type="evidence" value="ECO:0007669"/>
    <property type="project" value="TreeGrafter"/>
</dbReference>
<evidence type="ECO:0000256" key="3">
    <source>
        <dbReference type="SAM" id="MobiDB-lite"/>
    </source>
</evidence>
<reference evidence="5 6" key="1">
    <citation type="journal article" date="2015" name="Genome Announc.">
        <title>Draft Genome Sequence of Rhodococcus rhodochrous Strain KG-21, a Soil Isolate from Oil Fields of Krishna-Godavari Basin, India.</title>
        <authorList>
            <person name="Dawar C."/>
            <person name="Aggarwal R.K."/>
        </authorList>
    </citation>
    <scope>NUCLEOTIDE SEQUENCE [LARGE SCALE GENOMIC DNA]</scope>
    <source>
        <strain evidence="5 6">KG-21</strain>
    </source>
</reference>
<evidence type="ECO:0000259" key="4">
    <source>
        <dbReference type="PROSITE" id="PS50977"/>
    </source>
</evidence>
<proteinExistence type="predicted"/>
<dbReference type="PATRIC" id="fig|1441923.3.peg.2635"/>
<dbReference type="GO" id="GO:0000976">
    <property type="term" value="F:transcription cis-regulatory region binding"/>
    <property type="evidence" value="ECO:0007669"/>
    <property type="project" value="TreeGrafter"/>
</dbReference>
<dbReference type="Pfam" id="PF17932">
    <property type="entry name" value="TetR_C_24"/>
    <property type="match status" value="1"/>
</dbReference>
<gene>
    <name evidence="5" type="ORF">Z051_11975</name>
</gene>
<feature type="region of interest" description="Disordered" evidence="3">
    <location>
        <begin position="1"/>
        <end position="20"/>
    </location>
</feature>
<dbReference type="InterPro" id="IPR050109">
    <property type="entry name" value="HTH-type_TetR-like_transc_reg"/>
</dbReference>
<evidence type="ECO:0000313" key="5">
    <source>
        <dbReference type="EMBL" id="KOS56020.1"/>
    </source>
</evidence>
<dbReference type="SUPFAM" id="SSF46689">
    <property type="entry name" value="Homeodomain-like"/>
    <property type="match status" value="1"/>
</dbReference>
<evidence type="ECO:0000313" key="6">
    <source>
        <dbReference type="Proteomes" id="UP000037712"/>
    </source>
</evidence>
<dbReference type="PROSITE" id="PS01081">
    <property type="entry name" value="HTH_TETR_1"/>
    <property type="match status" value="1"/>
</dbReference>
<feature type="DNA-binding region" description="H-T-H motif" evidence="2">
    <location>
        <begin position="57"/>
        <end position="76"/>
    </location>
</feature>
<accession>A0A0N0S0X9</accession>
<organism evidence="5 6">
    <name type="scientific">Rhodococcus rhodochrous KG-21</name>
    <dbReference type="NCBI Taxonomy" id="1441923"/>
    <lineage>
        <taxon>Bacteria</taxon>
        <taxon>Bacillati</taxon>
        <taxon>Actinomycetota</taxon>
        <taxon>Actinomycetes</taxon>
        <taxon>Mycobacteriales</taxon>
        <taxon>Nocardiaceae</taxon>
        <taxon>Rhodococcus</taxon>
    </lineage>
</organism>
<keyword evidence="1 2" id="KW-0238">DNA-binding</keyword>